<feature type="transmembrane region" description="Helical" evidence="1">
    <location>
        <begin position="66"/>
        <end position="84"/>
    </location>
</feature>
<proteinExistence type="predicted"/>
<reference evidence="2" key="1">
    <citation type="submission" date="2021-01" db="EMBL/GenBank/DDBJ databases">
        <authorList>
            <person name="Zahm M."/>
            <person name="Roques C."/>
            <person name="Cabau C."/>
            <person name="Klopp C."/>
            <person name="Donnadieu C."/>
            <person name="Jouanno E."/>
            <person name="Lampietro C."/>
            <person name="Louis A."/>
            <person name="Herpin A."/>
            <person name="Echchiki A."/>
            <person name="Berthelot C."/>
            <person name="Parey E."/>
            <person name="Roest-Crollius H."/>
            <person name="Braasch I."/>
            <person name="Postlethwait J."/>
            <person name="Bobe J."/>
            <person name="Montfort J."/>
            <person name="Bouchez O."/>
            <person name="Begum T."/>
            <person name="Mejri S."/>
            <person name="Adams A."/>
            <person name="Chen W.-J."/>
            <person name="Guiguen Y."/>
        </authorList>
    </citation>
    <scope>NUCLEOTIDE SEQUENCE</scope>
    <source>
        <tissue evidence="2">Blood</tissue>
    </source>
</reference>
<dbReference type="AlphaFoldDB" id="A0A8T3CMI4"/>
<evidence type="ECO:0000313" key="2">
    <source>
        <dbReference type="EMBL" id="KAI1884364.1"/>
    </source>
</evidence>
<protein>
    <submittedName>
        <fullName evidence="2">Uncharacterized protein</fullName>
    </submittedName>
</protein>
<dbReference type="Proteomes" id="UP000829720">
    <property type="component" value="Unassembled WGS sequence"/>
</dbReference>
<keyword evidence="1" id="KW-0812">Transmembrane</keyword>
<dbReference type="EMBL" id="JAERUA010000022">
    <property type="protein sequence ID" value="KAI1884364.1"/>
    <property type="molecule type" value="Genomic_DNA"/>
</dbReference>
<evidence type="ECO:0000313" key="3">
    <source>
        <dbReference type="Proteomes" id="UP000829720"/>
    </source>
</evidence>
<name>A0A8T3CMI4_9TELE</name>
<sequence>MRMADEWPQQNQPSNDLGAIIEKLILGIFLLFGILTAFFIFIFGTLNFFQITIGVLYLFECPHLPFLPIFLIAIGGMNLAVHFMQSLRVTSQRRDAFTMSLSICAKLLCWVQTCCIIIGSIWIFTTSTPSFTPGDPQYCSKTVYLFTIATIIINYIVLTPVILSICIQLYWCGTMLVQDRPWNRGQAWRAPI</sequence>
<evidence type="ECO:0000256" key="1">
    <source>
        <dbReference type="SAM" id="Phobius"/>
    </source>
</evidence>
<feature type="transmembrane region" description="Helical" evidence="1">
    <location>
        <begin position="144"/>
        <end position="171"/>
    </location>
</feature>
<gene>
    <name evidence="2" type="ORF">AGOR_G00225650</name>
</gene>
<comment type="caution">
    <text evidence="2">The sequence shown here is derived from an EMBL/GenBank/DDBJ whole genome shotgun (WGS) entry which is preliminary data.</text>
</comment>
<accession>A0A8T3CMI4</accession>
<keyword evidence="3" id="KW-1185">Reference proteome</keyword>
<keyword evidence="1" id="KW-0472">Membrane</keyword>
<dbReference type="PANTHER" id="PTHR33444">
    <property type="entry name" value="SI:DKEY-19B23.12-RELATED"/>
    <property type="match status" value="1"/>
</dbReference>
<keyword evidence="1" id="KW-1133">Transmembrane helix</keyword>
<dbReference type="OrthoDB" id="6157510at2759"/>
<dbReference type="InterPro" id="IPR040350">
    <property type="entry name" value="TMEM272"/>
</dbReference>
<feature type="transmembrane region" description="Helical" evidence="1">
    <location>
        <begin position="96"/>
        <end position="124"/>
    </location>
</feature>
<feature type="transmembrane region" description="Helical" evidence="1">
    <location>
        <begin position="24"/>
        <end position="46"/>
    </location>
</feature>
<organism evidence="2 3">
    <name type="scientific">Albula goreensis</name>
    <dbReference type="NCBI Taxonomy" id="1534307"/>
    <lineage>
        <taxon>Eukaryota</taxon>
        <taxon>Metazoa</taxon>
        <taxon>Chordata</taxon>
        <taxon>Craniata</taxon>
        <taxon>Vertebrata</taxon>
        <taxon>Euteleostomi</taxon>
        <taxon>Actinopterygii</taxon>
        <taxon>Neopterygii</taxon>
        <taxon>Teleostei</taxon>
        <taxon>Albuliformes</taxon>
        <taxon>Albulidae</taxon>
        <taxon>Albula</taxon>
    </lineage>
</organism>
<dbReference type="PANTHER" id="PTHR33444:SF2">
    <property type="entry name" value="MARVEL DOMAIN-CONTAINING PROTEIN"/>
    <property type="match status" value="1"/>
</dbReference>